<evidence type="ECO:0000256" key="1">
    <source>
        <dbReference type="SAM" id="MobiDB-lite"/>
    </source>
</evidence>
<feature type="region of interest" description="Disordered" evidence="1">
    <location>
        <begin position="156"/>
        <end position="189"/>
    </location>
</feature>
<dbReference type="AlphaFoldDB" id="A0A7S2BN44"/>
<feature type="compositionally biased region" description="Polar residues" evidence="1">
    <location>
        <begin position="179"/>
        <end position="189"/>
    </location>
</feature>
<protein>
    <submittedName>
        <fullName evidence="2">Uncharacterized protein</fullName>
    </submittedName>
</protein>
<dbReference type="InterPro" id="IPR027417">
    <property type="entry name" value="P-loop_NTPase"/>
</dbReference>
<reference evidence="2" key="1">
    <citation type="submission" date="2021-01" db="EMBL/GenBank/DDBJ databases">
        <authorList>
            <person name="Corre E."/>
            <person name="Pelletier E."/>
            <person name="Niang G."/>
            <person name="Scheremetjew M."/>
            <person name="Finn R."/>
            <person name="Kale V."/>
            <person name="Holt S."/>
            <person name="Cochrane G."/>
            <person name="Meng A."/>
            <person name="Brown T."/>
            <person name="Cohen L."/>
        </authorList>
    </citation>
    <scope>NUCLEOTIDE SEQUENCE</scope>
    <source>
        <strain evidence="2">UTEX LB 985</strain>
    </source>
</reference>
<name>A0A7S2BN44_9EUKA</name>
<dbReference type="EMBL" id="HBGU01005234">
    <property type="protein sequence ID" value="CAD9401803.1"/>
    <property type="molecule type" value="Transcribed_RNA"/>
</dbReference>
<dbReference type="InterPro" id="IPR040632">
    <property type="entry name" value="Sulfotransfer_4"/>
</dbReference>
<organism evidence="2">
    <name type="scientific">Haptolina brevifila</name>
    <dbReference type="NCBI Taxonomy" id="156173"/>
    <lineage>
        <taxon>Eukaryota</taxon>
        <taxon>Haptista</taxon>
        <taxon>Haptophyta</taxon>
        <taxon>Prymnesiophyceae</taxon>
        <taxon>Prymnesiales</taxon>
        <taxon>Prymnesiaceae</taxon>
        <taxon>Haptolina</taxon>
    </lineage>
</organism>
<accession>A0A7S2BN44</accession>
<gene>
    <name evidence="2" type="ORF">CBRE1094_LOCUS2821</name>
</gene>
<proteinExistence type="predicted"/>
<dbReference type="Gene3D" id="3.40.50.300">
    <property type="entry name" value="P-loop containing nucleotide triphosphate hydrolases"/>
    <property type="match status" value="1"/>
</dbReference>
<dbReference type="Pfam" id="PF17784">
    <property type="entry name" value="Sulfotransfer_4"/>
    <property type="match status" value="1"/>
</dbReference>
<sequence>MLDFIASVFDPNAFHEVDAEPKFRAACGKFDVFAQLDFPTCNACLFPQWTYMHTLIQLLPNACFILNTRPAANWLRSVQLWDKMKGTAPQWHLLKNLLRTCPISPRNETGLLLWYERHMEAARDALRTAKCAVEIEVEEASAGEKLARAFNGTSKSCWTQRNAHRASLKRRDPGPATLKLSTLSRSPTP</sequence>
<evidence type="ECO:0000313" key="2">
    <source>
        <dbReference type="EMBL" id="CAD9401803.1"/>
    </source>
</evidence>